<sequence>MTNNQNRSINEFKEVSSIKEAITDSLEYTKREYKIIVNKNAMAVSLFINKDNKDPVNIIRAKYQGITMNSLLFKNYEEVTESLKIQVNGKWHPVGCDTVKAVFDHEFEHQLDIF</sequence>
<evidence type="ECO:0000313" key="1">
    <source>
        <dbReference type="EMBL" id="ALM94159.1"/>
    </source>
</evidence>
<reference evidence="1 2" key="1">
    <citation type="submission" date="2015-11" db="EMBL/GenBank/DDBJ databases">
        <authorList>
            <person name="Kook J.-K."/>
            <person name="Park S.-N."/>
            <person name="Lim Y.K."/>
            <person name="Jo E."/>
        </authorList>
    </citation>
    <scope>NUCLEOTIDE SEQUENCE [LARGE SCALE GENOMIC DNA]</scope>
    <source>
        <strain evidence="1 2">ChDC F306</strain>
    </source>
</reference>
<gene>
    <name evidence="1" type="ORF">RO02_05865</name>
</gene>
<dbReference type="AlphaFoldDB" id="A0AAC8WFC5"/>
<dbReference type="RefSeq" id="WP_060496227.1">
    <property type="nucleotide sequence ID" value="NZ_CP013121.1"/>
</dbReference>
<name>A0AAC8WFC5_FUSNP</name>
<dbReference type="Proteomes" id="UP000067061">
    <property type="component" value="Chromosome"/>
</dbReference>
<dbReference type="EMBL" id="CP013121">
    <property type="protein sequence ID" value="ALM94159.1"/>
    <property type="molecule type" value="Genomic_DNA"/>
</dbReference>
<evidence type="ECO:0000313" key="2">
    <source>
        <dbReference type="Proteomes" id="UP000067061"/>
    </source>
</evidence>
<proteinExistence type="predicted"/>
<protein>
    <submittedName>
        <fullName evidence="1">Uncharacterized protein</fullName>
    </submittedName>
</protein>
<accession>A0AAC8WFC5</accession>
<organism evidence="1 2">
    <name type="scientific">Fusobacterium nucleatum subsp. polymorphum</name>
    <name type="common">Fusobacterium polymorphum</name>
    <dbReference type="NCBI Taxonomy" id="76857"/>
    <lineage>
        <taxon>Bacteria</taxon>
        <taxon>Fusobacteriati</taxon>
        <taxon>Fusobacteriota</taxon>
        <taxon>Fusobacteriia</taxon>
        <taxon>Fusobacteriales</taxon>
        <taxon>Fusobacteriaceae</taxon>
        <taxon>Fusobacterium</taxon>
    </lineage>
</organism>